<dbReference type="InterPro" id="IPR036047">
    <property type="entry name" value="F-box-like_dom_sf"/>
</dbReference>
<accession>M8C032</accession>
<organism evidence="3">
    <name type="scientific">Aegilops tauschii</name>
    <name type="common">Tausch's goatgrass</name>
    <name type="synonym">Aegilops squarrosa</name>
    <dbReference type="NCBI Taxonomy" id="37682"/>
    <lineage>
        <taxon>Eukaryota</taxon>
        <taxon>Viridiplantae</taxon>
        <taxon>Streptophyta</taxon>
        <taxon>Embryophyta</taxon>
        <taxon>Tracheophyta</taxon>
        <taxon>Spermatophyta</taxon>
        <taxon>Magnoliopsida</taxon>
        <taxon>Liliopsida</taxon>
        <taxon>Poales</taxon>
        <taxon>Poaceae</taxon>
        <taxon>BOP clade</taxon>
        <taxon>Pooideae</taxon>
        <taxon>Triticodae</taxon>
        <taxon>Triticeae</taxon>
        <taxon>Triticinae</taxon>
        <taxon>Aegilops</taxon>
    </lineage>
</organism>
<dbReference type="SUPFAM" id="SSF81383">
    <property type="entry name" value="F-box domain"/>
    <property type="match status" value="1"/>
</dbReference>
<dbReference type="InterPro" id="IPR001810">
    <property type="entry name" value="F-box_dom"/>
</dbReference>
<dbReference type="InterPro" id="IPR050942">
    <property type="entry name" value="F-box_BR-signaling"/>
</dbReference>
<name>M8C032_AEGTA</name>
<proteinExistence type="predicted"/>
<evidence type="ECO:0000259" key="1">
    <source>
        <dbReference type="Pfam" id="PF00646"/>
    </source>
</evidence>
<dbReference type="EnsemblPlants" id="EMT27579">
    <property type="protein sequence ID" value="EMT27579"/>
    <property type="gene ID" value="F775_02509"/>
</dbReference>
<evidence type="ECO:0000313" key="3">
    <source>
        <dbReference type="EnsemblPlants" id="EMT27579"/>
    </source>
</evidence>
<dbReference type="Pfam" id="PF03478">
    <property type="entry name" value="Beta-prop_KIB1-4"/>
    <property type="match status" value="1"/>
</dbReference>
<dbReference type="Pfam" id="PF00646">
    <property type="entry name" value="F-box"/>
    <property type="match status" value="1"/>
</dbReference>
<dbReference type="InterPro" id="IPR005174">
    <property type="entry name" value="KIB1-4_b-propeller"/>
</dbReference>
<dbReference type="ExpressionAtlas" id="M8C032">
    <property type="expression patterns" value="baseline"/>
</dbReference>
<dbReference type="AlphaFoldDB" id="M8C032"/>
<sequence>MEPIKPTATLTSKIRVQHEPADGADAASGTIGDLPYHLTERILDCISPLESVRLATICKSWAATISERLARPTPHMFALEVSNEDRHPLLFPRQPEKEHHRRAIFSLPIDEEGSSSPVAPAALALRGPGPKRRYEFIRRLALWPPILRGRSSHCPLEPRHRCVPERDYCHLLESEGSVLFVDPVLAPKEPGCPNTIGGFEVYRLDVKAARWLKVKRLADDRALFLSEQSSFMVRASEVPGCMSNCIYFVDEVDEDSCATWGVYSMEERKLLFQHPVGGSPGKYDAARSFLPVVVNL</sequence>
<feature type="domain" description="F-box" evidence="1">
    <location>
        <begin position="33"/>
        <end position="66"/>
    </location>
</feature>
<protein>
    <submittedName>
        <fullName evidence="3">Uncharacterized protein</fullName>
    </submittedName>
</protein>
<reference evidence="3" key="1">
    <citation type="submission" date="2015-06" db="UniProtKB">
        <authorList>
            <consortium name="EnsemblPlants"/>
        </authorList>
    </citation>
    <scope>IDENTIFICATION</scope>
</reference>
<evidence type="ECO:0000259" key="2">
    <source>
        <dbReference type="Pfam" id="PF03478"/>
    </source>
</evidence>
<feature type="domain" description="KIB1-4 beta-propeller" evidence="2">
    <location>
        <begin position="156"/>
        <end position="264"/>
    </location>
</feature>
<dbReference type="PANTHER" id="PTHR44259:SF114">
    <property type="entry name" value="OS06G0707300 PROTEIN"/>
    <property type="match status" value="1"/>
</dbReference>
<dbReference type="PANTHER" id="PTHR44259">
    <property type="entry name" value="OS07G0183000 PROTEIN-RELATED"/>
    <property type="match status" value="1"/>
</dbReference>